<evidence type="ECO:0000256" key="1">
    <source>
        <dbReference type="SAM" id="Phobius"/>
    </source>
</evidence>
<dbReference type="AlphaFoldDB" id="A0A3M7P8I9"/>
<organism evidence="2 3">
    <name type="scientific">Brachionus plicatilis</name>
    <name type="common">Marine rotifer</name>
    <name type="synonym">Brachionus muelleri</name>
    <dbReference type="NCBI Taxonomy" id="10195"/>
    <lineage>
        <taxon>Eukaryota</taxon>
        <taxon>Metazoa</taxon>
        <taxon>Spiralia</taxon>
        <taxon>Gnathifera</taxon>
        <taxon>Rotifera</taxon>
        <taxon>Eurotatoria</taxon>
        <taxon>Monogononta</taxon>
        <taxon>Pseudotrocha</taxon>
        <taxon>Ploima</taxon>
        <taxon>Brachionidae</taxon>
        <taxon>Brachionus</taxon>
    </lineage>
</organism>
<feature type="transmembrane region" description="Helical" evidence="1">
    <location>
        <begin position="21"/>
        <end position="38"/>
    </location>
</feature>
<reference evidence="2 3" key="1">
    <citation type="journal article" date="2018" name="Sci. Rep.">
        <title>Genomic signatures of local adaptation to the degree of environmental predictability in rotifers.</title>
        <authorList>
            <person name="Franch-Gras L."/>
            <person name="Hahn C."/>
            <person name="Garcia-Roger E.M."/>
            <person name="Carmona M.J."/>
            <person name="Serra M."/>
            <person name="Gomez A."/>
        </authorList>
    </citation>
    <scope>NUCLEOTIDE SEQUENCE [LARGE SCALE GENOMIC DNA]</scope>
    <source>
        <strain evidence="2">HYR1</strain>
    </source>
</reference>
<keyword evidence="3" id="KW-1185">Reference proteome</keyword>
<sequence>MSIKSELSDSVRSTGLLYSNLKSYFFLQYRILAYIYWFEDYYLLVKFEKSIFFLKPALKFRDFIGFKFVRAIFCLILFNIISWNHKDHDRILKNFAKQVE</sequence>
<name>A0A3M7P8I9_BRAPC</name>
<dbReference type="EMBL" id="REGN01012472">
    <property type="protein sequence ID" value="RMZ95289.1"/>
    <property type="molecule type" value="Genomic_DNA"/>
</dbReference>
<evidence type="ECO:0000313" key="3">
    <source>
        <dbReference type="Proteomes" id="UP000276133"/>
    </source>
</evidence>
<keyword evidence="1" id="KW-0472">Membrane</keyword>
<evidence type="ECO:0000313" key="2">
    <source>
        <dbReference type="EMBL" id="RMZ95289.1"/>
    </source>
</evidence>
<dbReference type="Proteomes" id="UP000276133">
    <property type="component" value="Unassembled WGS sequence"/>
</dbReference>
<keyword evidence="1" id="KW-0812">Transmembrane</keyword>
<proteinExistence type="predicted"/>
<keyword evidence="1" id="KW-1133">Transmembrane helix</keyword>
<feature type="transmembrane region" description="Helical" evidence="1">
    <location>
        <begin position="63"/>
        <end position="83"/>
    </location>
</feature>
<accession>A0A3M7P8I9</accession>
<protein>
    <submittedName>
        <fullName evidence="2">Uncharacterized protein</fullName>
    </submittedName>
</protein>
<gene>
    <name evidence="2" type="ORF">BpHYR1_025797</name>
</gene>
<comment type="caution">
    <text evidence="2">The sequence shown here is derived from an EMBL/GenBank/DDBJ whole genome shotgun (WGS) entry which is preliminary data.</text>
</comment>